<dbReference type="AlphaFoldDB" id="A0A1H1YDF2"/>
<dbReference type="STRING" id="630515.SAMN04489812_4525"/>
<feature type="transmembrane region" description="Helical" evidence="1">
    <location>
        <begin position="68"/>
        <end position="86"/>
    </location>
</feature>
<evidence type="ECO:0000256" key="1">
    <source>
        <dbReference type="SAM" id="Phobius"/>
    </source>
</evidence>
<name>A0A1H1YDF2_9ACTN</name>
<dbReference type="EMBL" id="LT629772">
    <property type="protein sequence ID" value="SDT19548.1"/>
    <property type="molecule type" value="Genomic_DNA"/>
</dbReference>
<feature type="transmembrane region" description="Helical" evidence="1">
    <location>
        <begin position="164"/>
        <end position="182"/>
    </location>
</feature>
<keyword evidence="1" id="KW-1133">Transmembrane helix</keyword>
<sequence length="228" mass="24254">MAESKIEVIVDVLGWTAGVYGACVALPLIARVARTRSTAGISRLSWQSSLASNLSWVSYGAITHHINLWLPCLLVSVCAAGMLIMIERDRRPLSGGVVRRRFGGLDGGAIIRTFCLPAAAALVALTLAATVGSLAFAVAVFIAASVAQLLQLRSLMVCRDISAISVPYLAMGVIGQLLWFSWGLLADDISNQLVAGFLIVLTTANLGCYALRRSGVRPRPFATRVVRT</sequence>
<evidence type="ECO:0008006" key="4">
    <source>
        <dbReference type="Google" id="ProtNLM"/>
    </source>
</evidence>
<dbReference type="OrthoDB" id="5060574at2"/>
<gene>
    <name evidence="2" type="ORF">SAMN04489812_4525</name>
</gene>
<evidence type="ECO:0000313" key="3">
    <source>
        <dbReference type="Proteomes" id="UP000199103"/>
    </source>
</evidence>
<dbReference type="Gene3D" id="1.20.1280.290">
    <property type="match status" value="2"/>
</dbReference>
<keyword evidence="3" id="KW-1185">Reference proteome</keyword>
<evidence type="ECO:0000313" key="2">
    <source>
        <dbReference type="EMBL" id="SDT19548.1"/>
    </source>
</evidence>
<feature type="transmembrane region" description="Helical" evidence="1">
    <location>
        <begin position="12"/>
        <end position="32"/>
    </location>
</feature>
<dbReference type="RefSeq" id="WP_091527623.1">
    <property type="nucleotide sequence ID" value="NZ_LT629772.1"/>
</dbReference>
<protein>
    <recommendedName>
        <fullName evidence="4">PQ loop repeat-containing protein</fullName>
    </recommendedName>
</protein>
<organism evidence="2 3">
    <name type="scientific">Microlunatus soli</name>
    <dbReference type="NCBI Taxonomy" id="630515"/>
    <lineage>
        <taxon>Bacteria</taxon>
        <taxon>Bacillati</taxon>
        <taxon>Actinomycetota</taxon>
        <taxon>Actinomycetes</taxon>
        <taxon>Propionibacteriales</taxon>
        <taxon>Propionibacteriaceae</taxon>
        <taxon>Microlunatus</taxon>
    </lineage>
</organism>
<feature type="transmembrane region" description="Helical" evidence="1">
    <location>
        <begin position="134"/>
        <end position="152"/>
    </location>
</feature>
<reference evidence="2 3" key="1">
    <citation type="submission" date="2016-10" db="EMBL/GenBank/DDBJ databases">
        <authorList>
            <person name="de Groot N.N."/>
        </authorList>
    </citation>
    <scope>NUCLEOTIDE SEQUENCE [LARGE SCALE GENOMIC DNA]</scope>
    <source>
        <strain evidence="2 3">DSM 21800</strain>
    </source>
</reference>
<accession>A0A1H1YDF2</accession>
<feature type="transmembrane region" description="Helical" evidence="1">
    <location>
        <begin position="107"/>
        <end position="128"/>
    </location>
</feature>
<keyword evidence="1" id="KW-0812">Transmembrane</keyword>
<proteinExistence type="predicted"/>
<feature type="transmembrane region" description="Helical" evidence="1">
    <location>
        <begin position="194"/>
        <end position="211"/>
    </location>
</feature>
<keyword evidence="1" id="KW-0472">Membrane</keyword>
<dbReference type="Proteomes" id="UP000199103">
    <property type="component" value="Chromosome I"/>
</dbReference>